<evidence type="ECO:0008006" key="4">
    <source>
        <dbReference type="Google" id="ProtNLM"/>
    </source>
</evidence>
<feature type="transmembrane region" description="Helical" evidence="1">
    <location>
        <begin position="41"/>
        <end position="61"/>
    </location>
</feature>
<keyword evidence="1" id="KW-0812">Transmembrane</keyword>
<keyword evidence="1" id="KW-0472">Membrane</keyword>
<reference evidence="2" key="1">
    <citation type="submission" date="2020-07" db="EMBL/GenBank/DDBJ databases">
        <authorList>
            <person name="Nazaruddin N."/>
        </authorList>
    </citation>
    <scope>NUCLEOTIDE SEQUENCE</scope>
</reference>
<keyword evidence="3" id="KW-1185">Reference proteome</keyword>
<proteinExistence type="predicted"/>
<feature type="transmembrane region" description="Helical" evidence="1">
    <location>
        <begin position="145"/>
        <end position="168"/>
    </location>
</feature>
<feature type="transmembrane region" description="Helical" evidence="1">
    <location>
        <begin position="274"/>
        <end position="299"/>
    </location>
</feature>
<evidence type="ECO:0000313" key="3">
    <source>
        <dbReference type="Proteomes" id="UP000752696"/>
    </source>
</evidence>
<evidence type="ECO:0000313" key="2">
    <source>
        <dbReference type="EMBL" id="CAD1479644.1"/>
    </source>
</evidence>
<dbReference type="OrthoDB" id="7179992at2759"/>
<dbReference type="Proteomes" id="UP000752696">
    <property type="component" value="Unassembled WGS sequence"/>
</dbReference>
<keyword evidence="1" id="KW-1133">Transmembrane helix</keyword>
<evidence type="ECO:0000256" key="1">
    <source>
        <dbReference type="SAM" id="Phobius"/>
    </source>
</evidence>
<dbReference type="AlphaFoldDB" id="A0A6V7HIQ7"/>
<protein>
    <recommendedName>
        <fullName evidence="4">Odorant receptor</fullName>
    </recommendedName>
</protein>
<feature type="transmembrane region" description="Helical" evidence="1">
    <location>
        <begin position="198"/>
        <end position="218"/>
    </location>
</feature>
<feature type="transmembrane region" description="Helical" evidence="1">
    <location>
        <begin position="305"/>
        <end position="324"/>
    </location>
</feature>
<feature type="non-terminal residue" evidence="2">
    <location>
        <position position="405"/>
    </location>
</feature>
<sequence>MLRQVTLEKAIDIVRLSVALTFCWPLPSHSSRTKLFVHKVLQVYSIINVSLLLLPLLYAMYLKSEDVEITTVCLALTVLMIQCVIQALLCSSKHDILQCYLNKSYFKSCFNNGLQRIVEEMCTCAKEIQEHEREIFDVYLARCNFVYAIYIIIAYVGASFYLCGPVVFPVGNIVLAEYPFDINRTSVGVVVRVHQILTGYQCCSHLCLCVFGGLLIWFTAARFECLTVELQNSTNVHSKILAKIRETVDLTIHLHSLHVQLVFSFRYAEDVITCFRFTVLFVVALCSFLMTLCAIIMVVNTPVTVKIMFLLLNVYFLMYLYMYAWPADNMKDMVEHVRKKPNDISLRLIRMFAEFEPPEKRVRFNVVRANNGNAEEYTVRDDVSKPGNPFCQMCDIRTLSALLLH</sequence>
<name>A0A6V7HIQ7_9HYME</name>
<comment type="caution">
    <text evidence="2">The sequence shown here is derived from an EMBL/GenBank/DDBJ whole genome shotgun (WGS) entry which is preliminary data.</text>
</comment>
<organism evidence="2 3">
    <name type="scientific">Heterotrigona itama</name>
    <dbReference type="NCBI Taxonomy" id="395501"/>
    <lineage>
        <taxon>Eukaryota</taxon>
        <taxon>Metazoa</taxon>
        <taxon>Ecdysozoa</taxon>
        <taxon>Arthropoda</taxon>
        <taxon>Hexapoda</taxon>
        <taxon>Insecta</taxon>
        <taxon>Pterygota</taxon>
        <taxon>Neoptera</taxon>
        <taxon>Endopterygota</taxon>
        <taxon>Hymenoptera</taxon>
        <taxon>Apocrita</taxon>
        <taxon>Aculeata</taxon>
        <taxon>Apoidea</taxon>
        <taxon>Anthophila</taxon>
        <taxon>Apidae</taxon>
        <taxon>Heterotrigona</taxon>
    </lineage>
</organism>
<gene>
    <name evidence="2" type="ORF">MHI_LOCUS873144</name>
</gene>
<feature type="transmembrane region" description="Helical" evidence="1">
    <location>
        <begin position="67"/>
        <end position="89"/>
    </location>
</feature>
<accession>A0A6V7HIQ7</accession>
<dbReference type="EMBL" id="CAJDYZ010011546">
    <property type="protein sequence ID" value="CAD1479644.1"/>
    <property type="molecule type" value="Genomic_DNA"/>
</dbReference>